<keyword evidence="4" id="KW-1185">Reference proteome</keyword>
<evidence type="ECO:0000256" key="1">
    <source>
        <dbReference type="ARBA" id="ARBA00023172"/>
    </source>
</evidence>
<dbReference type="Gene3D" id="1.10.443.10">
    <property type="entry name" value="Intergrase catalytic core"/>
    <property type="match status" value="1"/>
</dbReference>
<dbReference type="GO" id="GO:0015074">
    <property type="term" value="P:DNA integration"/>
    <property type="evidence" value="ECO:0007669"/>
    <property type="project" value="InterPro"/>
</dbReference>
<dbReference type="InterPro" id="IPR013762">
    <property type="entry name" value="Integrase-like_cat_sf"/>
</dbReference>
<evidence type="ECO:0000256" key="2">
    <source>
        <dbReference type="SAM" id="MobiDB-lite"/>
    </source>
</evidence>
<feature type="region of interest" description="Disordered" evidence="2">
    <location>
        <begin position="1"/>
        <end position="26"/>
    </location>
</feature>
<dbReference type="InterPro" id="IPR011010">
    <property type="entry name" value="DNA_brk_join_enz"/>
</dbReference>
<evidence type="ECO:0000313" key="4">
    <source>
        <dbReference type="Proteomes" id="UP000199518"/>
    </source>
</evidence>
<dbReference type="AlphaFoldDB" id="A0A1I3QJY3"/>
<dbReference type="STRING" id="1576369.SAMN05421753_11897"/>
<sequence>MAEQSTRPTRSRKVRRSKAKWKEGRPPCPFPDFPLSPHATGTWCKKIGGKIHHFGRWARKVSGKLQRVPGDGWEDALRLYKIQVEAIVTGKPKPIPSEQLTVGQLCNQFYTAKKRRFDAGEITARAFGDYCRTTDMIVAHFGTNGLVVELTPADFERLRSVMAKRWGPVRLGNEIGRVRSVFKYAADYRLIERPVHFGNEFVKPKMAVVRRHKRTSGRTKVLEANELRQLIAAADQPLKAMILLGLNCGYGNHDIAGLPLSALDLDRGWSDFPRPKTEIDRRCPLWSETLSALADAIAMRPKARRQEDDGLCFLSPPTSATDIIILQIP</sequence>
<dbReference type="GO" id="GO:0006310">
    <property type="term" value="P:DNA recombination"/>
    <property type="evidence" value="ECO:0007669"/>
    <property type="project" value="UniProtKB-KW"/>
</dbReference>
<evidence type="ECO:0000313" key="3">
    <source>
        <dbReference type="EMBL" id="SFJ33496.1"/>
    </source>
</evidence>
<dbReference type="RefSeq" id="WP_092054923.1">
    <property type="nucleotide sequence ID" value="NZ_FOQD01000018.1"/>
</dbReference>
<gene>
    <name evidence="3" type="ORF">SAMN05421753_11897</name>
</gene>
<dbReference type="SUPFAM" id="SSF56349">
    <property type="entry name" value="DNA breaking-rejoining enzymes"/>
    <property type="match status" value="1"/>
</dbReference>
<keyword evidence="1" id="KW-0233">DNA recombination</keyword>
<protein>
    <recommendedName>
        <fullName evidence="5">Core-binding (CB) domain-containing protein</fullName>
    </recommendedName>
</protein>
<organism evidence="3 4">
    <name type="scientific">Planctomicrobium piriforme</name>
    <dbReference type="NCBI Taxonomy" id="1576369"/>
    <lineage>
        <taxon>Bacteria</taxon>
        <taxon>Pseudomonadati</taxon>
        <taxon>Planctomycetota</taxon>
        <taxon>Planctomycetia</taxon>
        <taxon>Planctomycetales</taxon>
        <taxon>Planctomycetaceae</taxon>
        <taxon>Planctomicrobium</taxon>
    </lineage>
</organism>
<dbReference type="OrthoDB" id="246806at2"/>
<evidence type="ECO:0008006" key="5">
    <source>
        <dbReference type="Google" id="ProtNLM"/>
    </source>
</evidence>
<dbReference type="EMBL" id="FOQD01000018">
    <property type="protein sequence ID" value="SFJ33496.1"/>
    <property type="molecule type" value="Genomic_DNA"/>
</dbReference>
<feature type="compositionally biased region" description="Basic residues" evidence="2">
    <location>
        <begin position="9"/>
        <end position="19"/>
    </location>
</feature>
<proteinExistence type="predicted"/>
<name>A0A1I3QJY3_9PLAN</name>
<dbReference type="Proteomes" id="UP000199518">
    <property type="component" value="Unassembled WGS sequence"/>
</dbReference>
<dbReference type="GO" id="GO:0003677">
    <property type="term" value="F:DNA binding"/>
    <property type="evidence" value="ECO:0007669"/>
    <property type="project" value="InterPro"/>
</dbReference>
<accession>A0A1I3QJY3</accession>
<reference evidence="4" key="1">
    <citation type="submission" date="2016-10" db="EMBL/GenBank/DDBJ databases">
        <authorList>
            <person name="Varghese N."/>
            <person name="Submissions S."/>
        </authorList>
    </citation>
    <scope>NUCLEOTIDE SEQUENCE [LARGE SCALE GENOMIC DNA]</scope>
    <source>
        <strain evidence="4">DSM 26348</strain>
    </source>
</reference>